<dbReference type="EMBL" id="KZ399536">
    <property type="protein sequence ID" value="PIO54243.1"/>
    <property type="molecule type" value="Genomic_DNA"/>
</dbReference>
<accession>A0A2G9T8E7</accession>
<organism evidence="3 4">
    <name type="scientific">Teladorsagia circumcincta</name>
    <name type="common">Brown stomach worm</name>
    <name type="synonym">Ostertagia circumcincta</name>
    <dbReference type="NCBI Taxonomy" id="45464"/>
    <lineage>
        <taxon>Eukaryota</taxon>
        <taxon>Metazoa</taxon>
        <taxon>Ecdysozoa</taxon>
        <taxon>Nematoda</taxon>
        <taxon>Chromadorea</taxon>
        <taxon>Rhabditida</taxon>
        <taxon>Rhabditina</taxon>
        <taxon>Rhabditomorpha</taxon>
        <taxon>Strongyloidea</taxon>
        <taxon>Trichostrongylidae</taxon>
        <taxon>Teladorsagia</taxon>
    </lineage>
</organism>
<proteinExistence type="predicted"/>
<dbReference type="AlphaFoldDB" id="A0A2G9T8E7"/>
<evidence type="ECO:0000256" key="1">
    <source>
        <dbReference type="ARBA" id="ARBA00022801"/>
    </source>
</evidence>
<evidence type="ECO:0000313" key="3">
    <source>
        <dbReference type="EMBL" id="PIO54243.1"/>
    </source>
</evidence>
<evidence type="ECO:0000259" key="2">
    <source>
        <dbReference type="Pfam" id="PF00326"/>
    </source>
</evidence>
<dbReference type="OrthoDB" id="416344at2759"/>
<dbReference type="InterPro" id="IPR001375">
    <property type="entry name" value="Peptidase_S9_cat"/>
</dbReference>
<evidence type="ECO:0000313" key="4">
    <source>
        <dbReference type="Proteomes" id="UP000230423"/>
    </source>
</evidence>
<name>A0A2G9T8E7_TELCI</name>
<dbReference type="Gene3D" id="3.40.50.1820">
    <property type="entry name" value="alpha/beta hydrolase"/>
    <property type="match status" value="1"/>
</dbReference>
<dbReference type="PANTHER" id="PTHR42776:SF27">
    <property type="entry name" value="DIPEPTIDYL PEPTIDASE FAMILY MEMBER 6"/>
    <property type="match status" value="1"/>
</dbReference>
<dbReference type="Proteomes" id="UP000230423">
    <property type="component" value="Unassembled WGS sequence"/>
</dbReference>
<dbReference type="GO" id="GO:0006508">
    <property type="term" value="P:proteolysis"/>
    <property type="evidence" value="ECO:0007669"/>
    <property type="project" value="InterPro"/>
</dbReference>
<dbReference type="InterPro" id="IPR029058">
    <property type="entry name" value="AB_hydrolase_fold"/>
</dbReference>
<protein>
    <recommendedName>
        <fullName evidence="2">Peptidase S9 prolyl oligopeptidase catalytic domain-containing protein</fullName>
    </recommendedName>
</protein>
<dbReference type="Pfam" id="PF00326">
    <property type="entry name" value="Peptidase_S9"/>
    <property type="match status" value="1"/>
</dbReference>
<dbReference type="PANTHER" id="PTHR42776">
    <property type="entry name" value="SERINE PEPTIDASE S9 FAMILY MEMBER"/>
    <property type="match status" value="1"/>
</dbReference>
<dbReference type="SUPFAM" id="SSF53474">
    <property type="entry name" value="alpha/beta-Hydrolases"/>
    <property type="match status" value="1"/>
</dbReference>
<keyword evidence="4" id="KW-1185">Reference proteome</keyword>
<keyword evidence="1" id="KW-0378">Hydrolase</keyword>
<sequence length="212" mass="23698">IELLYHGRPGLTTYKLSRQIGFTFETRDHMLLQAYLSLPPEIALRDPKDVSAEDREYAELGMLPMKPQKMVVAVHGGPQNRDRYTFSPRRIWLANRGYAVLQVNFRGSTGFGKRYKNAGNGEWSRKMHYDILDGVEFTIAKGIADRTQVAILGDSYGGYEVLVALTFSPNVFACGVASCAPSNLVTTMESAPPHWHGVRRELARMMGGDIDT</sequence>
<reference evidence="3 4" key="1">
    <citation type="submission" date="2015-09" db="EMBL/GenBank/DDBJ databases">
        <title>Draft genome of the parasitic nematode Teladorsagia circumcincta isolate WARC Sus (inbred).</title>
        <authorList>
            <person name="Mitreva M."/>
        </authorList>
    </citation>
    <scope>NUCLEOTIDE SEQUENCE [LARGE SCALE GENOMIC DNA]</scope>
    <source>
        <strain evidence="3 4">S</strain>
    </source>
</reference>
<dbReference type="GO" id="GO:0004252">
    <property type="term" value="F:serine-type endopeptidase activity"/>
    <property type="evidence" value="ECO:0007669"/>
    <property type="project" value="TreeGrafter"/>
</dbReference>
<feature type="non-terminal residue" evidence="3">
    <location>
        <position position="1"/>
    </location>
</feature>
<feature type="domain" description="Peptidase S9 prolyl oligopeptidase catalytic" evidence="2">
    <location>
        <begin position="85"/>
        <end position="190"/>
    </location>
</feature>
<gene>
    <name evidence="3" type="ORF">TELCIR_24398</name>
</gene>